<dbReference type="RefSeq" id="XP_046044891.1">
    <property type="nucleotide sequence ID" value="XM_046193720.1"/>
</dbReference>
<accession>A0A9P9GCY3</accession>
<reference evidence="4" key="1">
    <citation type="journal article" date="2021" name="Nat. Commun.">
        <title>Genetic determinants of endophytism in the Arabidopsis root mycobiome.</title>
        <authorList>
            <person name="Mesny F."/>
            <person name="Miyauchi S."/>
            <person name="Thiergart T."/>
            <person name="Pickel B."/>
            <person name="Atanasova L."/>
            <person name="Karlsson M."/>
            <person name="Huettel B."/>
            <person name="Barry K.W."/>
            <person name="Haridas S."/>
            <person name="Chen C."/>
            <person name="Bauer D."/>
            <person name="Andreopoulos W."/>
            <person name="Pangilinan J."/>
            <person name="LaButti K."/>
            <person name="Riley R."/>
            <person name="Lipzen A."/>
            <person name="Clum A."/>
            <person name="Drula E."/>
            <person name="Henrissat B."/>
            <person name="Kohler A."/>
            <person name="Grigoriev I.V."/>
            <person name="Martin F.M."/>
            <person name="Hacquard S."/>
        </authorList>
    </citation>
    <scope>NUCLEOTIDE SEQUENCE</scope>
    <source>
        <strain evidence="4">MPI-CAGE-AT-0023</strain>
    </source>
</reference>
<evidence type="ECO:0000313" key="5">
    <source>
        <dbReference type="Proteomes" id="UP000720189"/>
    </source>
</evidence>
<evidence type="ECO:0000313" key="4">
    <source>
        <dbReference type="EMBL" id="KAH7236761.1"/>
    </source>
</evidence>
<dbReference type="InterPro" id="IPR019545">
    <property type="entry name" value="DM13_domain"/>
</dbReference>
<evidence type="ECO:0000259" key="3">
    <source>
        <dbReference type="PROSITE" id="PS51549"/>
    </source>
</evidence>
<dbReference type="PANTHER" id="PTHR47281">
    <property type="entry name" value="OS09G0557700 PROTEIN"/>
    <property type="match status" value="1"/>
</dbReference>
<evidence type="ECO:0000256" key="1">
    <source>
        <dbReference type="SAM" id="MobiDB-lite"/>
    </source>
</evidence>
<dbReference type="Proteomes" id="UP000720189">
    <property type="component" value="Unassembled WGS sequence"/>
</dbReference>
<dbReference type="GeneID" id="70223674"/>
<protein>
    <recommendedName>
        <fullName evidence="3">DM13 domain-containing protein</fullName>
    </recommendedName>
</protein>
<feature type="compositionally biased region" description="Basic and acidic residues" evidence="1">
    <location>
        <begin position="136"/>
        <end position="146"/>
    </location>
</feature>
<name>A0A9P9GCY3_FUSRE</name>
<dbReference type="EMBL" id="JAGMUX010000016">
    <property type="protein sequence ID" value="KAH7236761.1"/>
    <property type="molecule type" value="Genomic_DNA"/>
</dbReference>
<dbReference type="InterPro" id="IPR045879">
    <property type="entry name" value="B561A"/>
</dbReference>
<dbReference type="AlphaFoldDB" id="A0A9P9GCY3"/>
<sequence>MALKLTTLLFASAAIAAKKGDSGALSSLDAGLGGTVKVVSNTELKITDYELKDASAPALYWWGSKTEDLSSGFRINKERISDTSSKMGIMVKLDAGHTAKDFSYVGLWCEKFAANFGQAKLTSDGGSMNSTDDEMDMKKDDTKKDEMNGVSGCHTGQPAMVVAILSLLAFSAYFA</sequence>
<feature type="domain" description="DM13" evidence="3">
    <location>
        <begin position="20"/>
        <end position="122"/>
    </location>
</feature>
<dbReference type="SMART" id="SM00686">
    <property type="entry name" value="DM13"/>
    <property type="match status" value="1"/>
</dbReference>
<organism evidence="4 5">
    <name type="scientific">Fusarium redolens</name>
    <dbReference type="NCBI Taxonomy" id="48865"/>
    <lineage>
        <taxon>Eukaryota</taxon>
        <taxon>Fungi</taxon>
        <taxon>Dikarya</taxon>
        <taxon>Ascomycota</taxon>
        <taxon>Pezizomycotina</taxon>
        <taxon>Sordariomycetes</taxon>
        <taxon>Hypocreomycetidae</taxon>
        <taxon>Hypocreales</taxon>
        <taxon>Nectriaceae</taxon>
        <taxon>Fusarium</taxon>
        <taxon>Fusarium redolens species complex</taxon>
    </lineage>
</organism>
<feature type="signal peptide" evidence="2">
    <location>
        <begin position="1"/>
        <end position="17"/>
    </location>
</feature>
<comment type="caution">
    <text evidence="4">The sequence shown here is derived from an EMBL/GenBank/DDBJ whole genome shotgun (WGS) entry which is preliminary data.</text>
</comment>
<dbReference type="PANTHER" id="PTHR47281:SF1">
    <property type="entry name" value="OS09G0557700 PROTEIN"/>
    <property type="match status" value="1"/>
</dbReference>
<dbReference type="Pfam" id="PF10517">
    <property type="entry name" value="DM13"/>
    <property type="match status" value="1"/>
</dbReference>
<keyword evidence="2" id="KW-0732">Signal</keyword>
<proteinExistence type="predicted"/>
<keyword evidence="5" id="KW-1185">Reference proteome</keyword>
<evidence type="ECO:0000256" key="2">
    <source>
        <dbReference type="SAM" id="SignalP"/>
    </source>
</evidence>
<dbReference type="OrthoDB" id="2448405at2759"/>
<feature type="chain" id="PRO_5040211799" description="DM13 domain-containing protein" evidence="2">
    <location>
        <begin position="18"/>
        <end position="175"/>
    </location>
</feature>
<dbReference type="PROSITE" id="PS51549">
    <property type="entry name" value="DM13"/>
    <property type="match status" value="1"/>
</dbReference>
<gene>
    <name evidence="4" type="ORF">BKA55DRAFT_578513</name>
</gene>
<feature type="region of interest" description="Disordered" evidence="1">
    <location>
        <begin position="123"/>
        <end position="146"/>
    </location>
</feature>